<dbReference type="Proteomes" id="UP000053800">
    <property type="component" value="Unassembled WGS sequence"/>
</dbReference>
<organism evidence="2 3">
    <name type="scientific">Cryptococcus bacillisporus CA1873</name>
    <dbReference type="NCBI Taxonomy" id="1296111"/>
    <lineage>
        <taxon>Eukaryota</taxon>
        <taxon>Fungi</taxon>
        <taxon>Dikarya</taxon>
        <taxon>Basidiomycota</taxon>
        <taxon>Agaricomycotina</taxon>
        <taxon>Tremellomycetes</taxon>
        <taxon>Tremellales</taxon>
        <taxon>Cryptococcaceae</taxon>
        <taxon>Cryptococcus</taxon>
        <taxon>Cryptococcus gattii species complex</taxon>
    </lineage>
</organism>
<dbReference type="EMBL" id="KN848911">
    <property type="protein sequence ID" value="KIR57634.1"/>
    <property type="molecule type" value="Genomic_DNA"/>
</dbReference>
<feature type="region of interest" description="Disordered" evidence="1">
    <location>
        <begin position="341"/>
        <end position="383"/>
    </location>
</feature>
<reference evidence="2 3" key="1">
    <citation type="submission" date="2015-01" db="EMBL/GenBank/DDBJ databases">
        <title>The Genome Sequence of Cryptococcus gattii CA1873.</title>
        <authorList>
            <consortium name="The Broad Institute Genomics Platform"/>
            <person name="Cuomo C."/>
            <person name="Litvintseva A."/>
            <person name="Chen Y."/>
            <person name="Heitman J."/>
            <person name="Sun S."/>
            <person name="Springer D."/>
            <person name="Dromer F."/>
            <person name="Young S."/>
            <person name="Zeng Q."/>
            <person name="Gargeya S."/>
            <person name="Abouelleil A."/>
            <person name="Alvarado L."/>
            <person name="Chapman S.B."/>
            <person name="Gainer-Dewar J."/>
            <person name="Goldberg J."/>
            <person name="Griggs A."/>
            <person name="Gujja S."/>
            <person name="Hansen M."/>
            <person name="Howarth C."/>
            <person name="Imamovic A."/>
            <person name="Larimer J."/>
            <person name="Murphy C."/>
            <person name="Naylor J."/>
            <person name="Pearson M."/>
            <person name="Priest M."/>
            <person name="Roberts A."/>
            <person name="Saif S."/>
            <person name="Shea T."/>
            <person name="Sykes S."/>
            <person name="Wortman J."/>
            <person name="Nusbaum C."/>
            <person name="Birren B."/>
        </authorList>
    </citation>
    <scope>NUCLEOTIDE SEQUENCE [LARGE SCALE GENOMIC DNA]</scope>
    <source>
        <strain evidence="2 3">CA1873</strain>
    </source>
</reference>
<feature type="region of interest" description="Disordered" evidence="1">
    <location>
        <begin position="247"/>
        <end position="298"/>
    </location>
</feature>
<feature type="region of interest" description="Disordered" evidence="1">
    <location>
        <begin position="112"/>
        <end position="175"/>
    </location>
</feature>
<keyword evidence="3" id="KW-1185">Reference proteome</keyword>
<feature type="compositionally biased region" description="Polar residues" evidence="1">
    <location>
        <begin position="265"/>
        <end position="276"/>
    </location>
</feature>
<evidence type="ECO:0000256" key="1">
    <source>
        <dbReference type="SAM" id="MobiDB-lite"/>
    </source>
</evidence>
<protein>
    <submittedName>
        <fullName evidence="2">Uncharacterized protein</fullName>
    </submittedName>
</protein>
<feature type="compositionally biased region" description="Polar residues" evidence="1">
    <location>
        <begin position="119"/>
        <end position="132"/>
    </location>
</feature>
<evidence type="ECO:0000313" key="3">
    <source>
        <dbReference type="Proteomes" id="UP000053800"/>
    </source>
</evidence>
<evidence type="ECO:0000313" key="2">
    <source>
        <dbReference type="EMBL" id="KIR57634.1"/>
    </source>
</evidence>
<accession>A0ABR5B2P2</accession>
<feature type="compositionally biased region" description="Polar residues" evidence="1">
    <location>
        <begin position="361"/>
        <end position="379"/>
    </location>
</feature>
<name>A0ABR5B2P2_CRYGA</name>
<proteinExistence type="predicted"/>
<sequence length="462" mass="50358">MPLFAFLQSLLCQADTAPRIDPLPPGYSSMPVASNILGPTFVHLQLPPDGHMDPGTFKDITEIYNCIRDYSEQILTRWLSTYANHTAALRQLQQAGLYPPLSVVVRDVTPANAIPAPGTSETQPDSAQSNQAIPPPLPEKTKSFPNPPQTSFQVPPKPLPPLKCEDSRPRPASWQAIPETTGAFFKALKRLSESEGLIPQEYAQLLERACRQEVPPVESQSATGDSVLASPIQSYTPEGSVFAIKTKEEHKAIRRIRPPSRDTASRSGPSDGNNADNHLHKISPTTSNTPISDSGKSTLRVTPTVATFSQDKANYQPLERPPTPPLKTDIISLASMSSALEPPGLTPCLQNEPFPIREPHSTPTEPTQGDSENSLTPPSKSAARIAANLAREKSSLSTASEAVSLQPQGNGLFLLYAKSFLTSIFSQKMDPSTFAPFIRHPLRKLNPKFISKYRHLPVLHLV</sequence>
<gene>
    <name evidence="2" type="ORF">I314_06527</name>
</gene>
<feature type="compositionally biased region" description="Polar residues" evidence="1">
    <location>
        <begin position="283"/>
        <end position="298"/>
    </location>
</feature>